<reference evidence="2 3" key="1">
    <citation type="submission" date="2016-08" db="EMBL/GenBank/DDBJ databases">
        <authorList>
            <person name="Loux V."/>
            <person name="Rue O."/>
        </authorList>
    </citation>
    <scope>NUCLEOTIDE SEQUENCE [LARGE SCALE GENOMIC DNA]</scope>
    <source>
        <strain evidence="2 3">AFSSA_08CEB44bac</strain>
    </source>
</reference>
<dbReference type="Proteomes" id="UP000242164">
    <property type="component" value="Unassembled WGS sequence"/>
</dbReference>
<dbReference type="GeneID" id="33896286"/>
<comment type="caution">
    <text evidence="2">The sequence shown here is derived from an EMBL/GenBank/DDBJ whole genome shotgun (WGS) entry which is preliminary data.</text>
</comment>
<protein>
    <submittedName>
        <fullName evidence="2">Uncharacterized protein</fullName>
    </submittedName>
</protein>
<evidence type="ECO:0000256" key="1">
    <source>
        <dbReference type="SAM" id="MobiDB-lite"/>
    </source>
</evidence>
<sequence length="239" mass="26385">MQNKDRNSHELLLSILSKPGGLESLLKLANLMGIETSRKNINIEQLKDIQNQDPNELLLSILDKPDGLDTLIQIAELGGVKLPKEKLTAEKIKESLSSKEDSTVPNLAEQTNKTETPTQTSNTFATRIQNVLSQHVSTLLGRITSPDVSSNLFTLFTTILPLQNITRALTAMIRLATDDSSPQEHRTSPTSIAEKQIHALKNLLTKNTANQEKLSANSLLPKQALHSLTKLEELLKSKK</sequence>
<evidence type="ECO:0000313" key="2">
    <source>
        <dbReference type="EMBL" id="SCL86839.1"/>
    </source>
</evidence>
<feature type="region of interest" description="Disordered" evidence="1">
    <location>
        <begin position="94"/>
        <end position="120"/>
    </location>
</feature>
<accession>A0AAX2CEA6</accession>
<dbReference type="RefSeq" id="WP_011984008.1">
    <property type="nucleotide sequence ID" value="NZ_CP024096.1"/>
</dbReference>
<feature type="compositionally biased region" description="Polar residues" evidence="1">
    <location>
        <begin position="103"/>
        <end position="120"/>
    </location>
</feature>
<proteinExistence type="predicted"/>
<dbReference type="AlphaFoldDB" id="A0AAX2CEA6"/>
<name>A0AAX2CEA6_9BACI</name>
<evidence type="ECO:0000313" key="3">
    <source>
        <dbReference type="Proteomes" id="UP000242164"/>
    </source>
</evidence>
<gene>
    <name evidence="2" type="ORF">BCB44BAC_01032</name>
</gene>
<dbReference type="EMBL" id="FMIK01000018">
    <property type="protein sequence ID" value="SCL86839.1"/>
    <property type="molecule type" value="Genomic_DNA"/>
</dbReference>
<organism evidence="2 3">
    <name type="scientific">Bacillus cytotoxicus</name>
    <dbReference type="NCBI Taxonomy" id="580165"/>
    <lineage>
        <taxon>Bacteria</taxon>
        <taxon>Bacillati</taxon>
        <taxon>Bacillota</taxon>
        <taxon>Bacilli</taxon>
        <taxon>Bacillales</taxon>
        <taxon>Bacillaceae</taxon>
        <taxon>Bacillus</taxon>
        <taxon>Bacillus cereus group</taxon>
    </lineage>
</organism>